<dbReference type="OMA" id="FFNSHNS"/>
<dbReference type="GO" id="GO:0031419">
    <property type="term" value="F:cobalamin binding"/>
    <property type="evidence" value="ECO:0007669"/>
    <property type="project" value="InterPro"/>
</dbReference>
<organism evidence="3 4">
    <name type="scientific">Gemmatimonas aurantiaca</name>
    <dbReference type="NCBI Taxonomy" id="173480"/>
    <lineage>
        <taxon>Bacteria</taxon>
        <taxon>Pseudomonadati</taxon>
        <taxon>Gemmatimonadota</taxon>
        <taxon>Gemmatimonadia</taxon>
        <taxon>Gemmatimonadales</taxon>
        <taxon>Gemmatimonadaceae</taxon>
        <taxon>Gemmatimonas</taxon>
    </lineage>
</organism>
<evidence type="ECO:0000313" key="3">
    <source>
        <dbReference type="EMBL" id="HCT56174.1"/>
    </source>
</evidence>
<dbReference type="Gene3D" id="3.20.20.240">
    <property type="entry name" value="Methylmalonyl-CoA mutase"/>
    <property type="match status" value="1"/>
</dbReference>
<dbReference type="Pfam" id="PF01642">
    <property type="entry name" value="MM_CoA_mutase"/>
    <property type="match status" value="1"/>
</dbReference>
<proteinExistence type="predicted"/>
<dbReference type="InterPro" id="IPR006099">
    <property type="entry name" value="MeMalonylCoA_mutase_a/b_cat"/>
</dbReference>
<keyword evidence="1" id="KW-0413">Isomerase</keyword>
<dbReference type="GO" id="GO:0004494">
    <property type="term" value="F:methylmalonyl-CoA mutase activity"/>
    <property type="evidence" value="ECO:0007669"/>
    <property type="project" value="InterPro"/>
</dbReference>
<dbReference type="NCBIfam" id="TIGR00641">
    <property type="entry name" value="acid_CoA_mut_N"/>
    <property type="match status" value="1"/>
</dbReference>
<gene>
    <name evidence="3" type="ORF">DGD08_03065</name>
</gene>
<comment type="caution">
    <text evidence="3">The sequence shown here is derived from an EMBL/GenBank/DDBJ whole genome shotgun (WGS) entry which is preliminary data.</text>
</comment>
<name>A0A3D4V5U9_9BACT</name>
<feature type="domain" description="Methylmalonyl-CoA mutase alpha/beta chain catalytic" evidence="2">
    <location>
        <begin position="7"/>
        <end position="526"/>
    </location>
</feature>
<sequence>MSERLSPSGIPVAAVVRPTDVTTDYAQDLGDPGKFPFTRGVQPSMYRGRLWTMRQYAGFGTAKATNERFKLLLDAGQTGLSVAFDLPTQMGIDSSSPRALGEVGRVGVAIDTVEDMHVLLDGIPLDKVSSSMTINSTASTLLAMYIVVAEERGISRDKVSGTVQNDILKEYIARGTYIYPPAPSLALTAEMFRFCAAEVPQWNPISISGYHIREAGATAVQEVAFTFADALEYVQQAVNAGLPVDVFAPRLSFFFAAHNDLFEEVAKFRAARRLWARLLRERFGGNDQSCRMRFHTQTGGVTLQAQQPLNNIVRVTVQALAATLGGTQSLHTNGYDEALALPTAEAATLALRTQQIVGYESGVAQTVDPLAGSWYVEQLTDEIEKRAVELLARVDEMGGAAEAIRAGFFQEEIGRSAYEYQLRVEAGENVVVGVNKFGDGQDPPIIPAPDFSALERDQVSRLAAVRAQRDANAVETALQRLAEVAPQYDTGHSGPRAELMPLIIDAVRARASVGEIADTLEKVWGRYQPSM</sequence>
<dbReference type="InterPro" id="IPR006098">
    <property type="entry name" value="MMCoA_mutase_a_cat"/>
</dbReference>
<dbReference type="SUPFAM" id="SSF51703">
    <property type="entry name" value="Cobalamin (vitamin B12)-dependent enzymes"/>
    <property type="match status" value="1"/>
</dbReference>
<dbReference type="EMBL" id="DPIY01000004">
    <property type="protein sequence ID" value="HCT56174.1"/>
    <property type="molecule type" value="Genomic_DNA"/>
</dbReference>
<evidence type="ECO:0000256" key="1">
    <source>
        <dbReference type="ARBA" id="ARBA00023235"/>
    </source>
</evidence>
<dbReference type="Proteomes" id="UP000264071">
    <property type="component" value="Unassembled WGS sequence"/>
</dbReference>
<dbReference type="AlphaFoldDB" id="A0A3D4V5U9"/>
<evidence type="ECO:0000259" key="2">
    <source>
        <dbReference type="Pfam" id="PF01642"/>
    </source>
</evidence>
<accession>A0A3D4V5U9</accession>
<protein>
    <submittedName>
        <fullName evidence="3">Methylmalonyl-CoA mutase</fullName>
    </submittedName>
</protein>
<evidence type="ECO:0000313" key="4">
    <source>
        <dbReference type="Proteomes" id="UP000264071"/>
    </source>
</evidence>
<dbReference type="InterPro" id="IPR016176">
    <property type="entry name" value="Cbl-dep_enz_cat"/>
</dbReference>
<dbReference type="PANTHER" id="PTHR48101">
    <property type="entry name" value="METHYLMALONYL-COA MUTASE, MITOCHONDRIAL-RELATED"/>
    <property type="match status" value="1"/>
</dbReference>
<dbReference type="PANTHER" id="PTHR48101:SF1">
    <property type="entry name" value="METHYLMALONYL-COA MUTASE, LARGE SUBUNIT"/>
    <property type="match status" value="1"/>
</dbReference>
<reference evidence="3 4" key="1">
    <citation type="journal article" date="2018" name="Nat. Biotechnol.">
        <title>A standardized bacterial taxonomy based on genome phylogeny substantially revises the tree of life.</title>
        <authorList>
            <person name="Parks D.H."/>
            <person name="Chuvochina M."/>
            <person name="Waite D.W."/>
            <person name="Rinke C."/>
            <person name="Skarshewski A."/>
            <person name="Chaumeil P.A."/>
            <person name="Hugenholtz P."/>
        </authorList>
    </citation>
    <scope>NUCLEOTIDE SEQUENCE [LARGE SCALE GENOMIC DNA]</scope>
    <source>
        <strain evidence="3">UBA8844</strain>
    </source>
</reference>